<evidence type="ECO:0000259" key="1">
    <source>
        <dbReference type="Pfam" id="PF06605"/>
    </source>
</evidence>
<evidence type="ECO:0000313" key="2">
    <source>
        <dbReference type="EMBL" id="RRG18267.1"/>
    </source>
</evidence>
<dbReference type="InterPro" id="IPR010572">
    <property type="entry name" value="Tail_dom"/>
</dbReference>
<dbReference type="Pfam" id="PF06605">
    <property type="entry name" value="Prophage_tail"/>
    <property type="match status" value="1"/>
</dbReference>
<comment type="caution">
    <text evidence="2">The sequence shown here is derived from an EMBL/GenBank/DDBJ whole genome shotgun (WGS) entry which is preliminary data.</text>
</comment>
<organism evidence="2 3">
    <name type="scientific">Weissella viridescens</name>
    <name type="common">Lactobacillus viridescens</name>
    <dbReference type="NCBI Taxonomy" id="1629"/>
    <lineage>
        <taxon>Bacteria</taxon>
        <taxon>Bacillati</taxon>
        <taxon>Bacillota</taxon>
        <taxon>Bacilli</taxon>
        <taxon>Lactobacillales</taxon>
        <taxon>Lactobacillaceae</taxon>
        <taxon>Weissella</taxon>
    </lineage>
</organism>
<reference evidence="2 3" key="1">
    <citation type="submission" date="2018-10" db="EMBL/GenBank/DDBJ databases">
        <title>Draft genome sequence of Weissella viridescens UCO-SMC3.</title>
        <authorList>
            <person name="Garcia-Cancino A."/>
            <person name="Espinoza-Monje M."/>
            <person name="Albarracin L."/>
            <person name="Garcia-Castillo V."/>
            <person name="Campos-Martin J."/>
            <person name="Nakano Y."/>
            <person name="Guitierrez-Zamorano C."/>
            <person name="Ikeda-Ohtsubo W."/>
            <person name="Morita H."/>
            <person name="Kitazawa H."/>
            <person name="Villena J."/>
        </authorList>
    </citation>
    <scope>NUCLEOTIDE SEQUENCE [LARGE SCALE GENOMIC DNA]</scope>
    <source>
        <strain evidence="2 3">UCO-SMC3</strain>
    </source>
</reference>
<dbReference type="RefSeq" id="WP_124942911.1">
    <property type="nucleotide sequence ID" value="NZ_RHGY01000002.1"/>
</dbReference>
<gene>
    <name evidence="2" type="ORF">D3P96_03000</name>
</gene>
<dbReference type="Gene3D" id="3.55.50.40">
    <property type="match status" value="1"/>
</dbReference>
<sequence length="368" mass="41192">MGVIYLKNLNNDETTAAVSELTVNQNMGQLDTVAFNFIDDDLGIAGSMMIPGTMVTIPETGQMFRVQNVGRELAGLNVKYTVTGIACAADLHNTYLDQRLNDTQSLDACLKFITSGTPITYVIHDKFPNYSFSDGFGGDYADALLINTLANDFRFEWWFDNYVLHVKKKIGESDSFVFINNLNVNDISYTEDYSGIRTHIKGLGKAKEQKDDKKPTEYLAMAEYTSPNAKLWGIKTAATISDERFTNNEALLDYLKTQLQDYPLIQYTISQLSFSDHAVVHNDINVGNSGWLKDRFGVDIDVRIIGTVTHPQDPQIDDSVTFGNTLYSATKEQIRQKASNKKNNAIGKNIDDRINNIQNSIYEGVHSI</sequence>
<dbReference type="OrthoDB" id="2311165at2"/>
<name>A0A3P2RC87_WEIVI</name>
<proteinExistence type="predicted"/>
<dbReference type="Proteomes" id="UP000275836">
    <property type="component" value="Unassembled WGS sequence"/>
</dbReference>
<protein>
    <recommendedName>
        <fullName evidence="1">Tail spike domain-containing protein</fullName>
    </recommendedName>
</protein>
<dbReference type="AlphaFoldDB" id="A0A3P2RC87"/>
<accession>A0A3P2RC87</accession>
<dbReference type="EMBL" id="RHGY01000002">
    <property type="protein sequence ID" value="RRG18267.1"/>
    <property type="molecule type" value="Genomic_DNA"/>
</dbReference>
<feature type="domain" description="Tail spike" evidence="1">
    <location>
        <begin position="90"/>
        <end position="333"/>
    </location>
</feature>
<evidence type="ECO:0000313" key="3">
    <source>
        <dbReference type="Proteomes" id="UP000275836"/>
    </source>
</evidence>